<keyword evidence="3" id="KW-1185">Reference proteome</keyword>
<comment type="caution">
    <text evidence="2">The sequence shown here is derived from an EMBL/GenBank/DDBJ whole genome shotgun (WGS) entry which is preliminary data.</text>
</comment>
<sequence>MEPKVNKGKELLLQSMGLKRARRPSEEEHEDVSMEPLPLRRYGLRCVKEKQDVSRCEHEVFPHTEPLNDDVAMEHEMSRVDSDIESSDDDDEDSEMG</sequence>
<protein>
    <submittedName>
        <fullName evidence="2">Uncharacterized protein</fullName>
    </submittedName>
</protein>
<feature type="non-terminal residue" evidence="2">
    <location>
        <position position="97"/>
    </location>
</feature>
<feature type="compositionally biased region" description="Acidic residues" evidence="1">
    <location>
        <begin position="83"/>
        <end position="97"/>
    </location>
</feature>
<evidence type="ECO:0000313" key="2">
    <source>
        <dbReference type="EMBL" id="MCD7450605.1"/>
    </source>
</evidence>
<name>A0ABS8RX85_DATST</name>
<evidence type="ECO:0000313" key="3">
    <source>
        <dbReference type="Proteomes" id="UP000823775"/>
    </source>
</evidence>
<proteinExistence type="predicted"/>
<feature type="compositionally biased region" description="Basic and acidic residues" evidence="1">
    <location>
        <begin position="72"/>
        <end position="82"/>
    </location>
</feature>
<dbReference type="Proteomes" id="UP000823775">
    <property type="component" value="Unassembled WGS sequence"/>
</dbReference>
<gene>
    <name evidence="2" type="ORF">HAX54_007401</name>
</gene>
<reference evidence="2 3" key="1">
    <citation type="journal article" date="2021" name="BMC Genomics">
        <title>Datura genome reveals duplications of psychoactive alkaloid biosynthetic genes and high mutation rate following tissue culture.</title>
        <authorList>
            <person name="Rajewski A."/>
            <person name="Carter-House D."/>
            <person name="Stajich J."/>
            <person name="Litt A."/>
        </authorList>
    </citation>
    <scope>NUCLEOTIDE SEQUENCE [LARGE SCALE GENOMIC DNA]</scope>
    <source>
        <strain evidence="2">AR-01</strain>
    </source>
</reference>
<organism evidence="2 3">
    <name type="scientific">Datura stramonium</name>
    <name type="common">Jimsonweed</name>
    <name type="synonym">Common thornapple</name>
    <dbReference type="NCBI Taxonomy" id="4076"/>
    <lineage>
        <taxon>Eukaryota</taxon>
        <taxon>Viridiplantae</taxon>
        <taxon>Streptophyta</taxon>
        <taxon>Embryophyta</taxon>
        <taxon>Tracheophyta</taxon>
        <taxon>Spermatophyta</taxon>
        <taxon>Magnoliopsida</taxon>
        <taxon>eudicotyledons</taxon>
        <taxon>Gunneridae</taxon>
        <taxon>Pentapetalae</taxon>
        <taxon>asterids</taxon>
        <taxon>lamiids</taxon>
        <taxon>Solanales</taxon>
        <taxon>Solanaceae</taxon>
        <taxon>Solanoideae</taxon>
        <taxon>Datureae</taxon>
        <taxon>Datura</taxon>
    </lineage>
</organism>
<dbReference type="EMBL" id="JACEIK010000138">
    <property type="protein sequence ID" value="MCD7450605.1"/>
    <property type="molecule type" value="Genomic_DNA"/>
</dbReference>
<feature type="compositionally biased region" description="Basic and acidic residues" evidence="1">
    <location>
        <begin position="1"/>
        <end position="10"/>
    </location>
</feature>
<evidence type="ECO:0000256" key="1">
    <source>
        <dbReference type="SAM" id="MobiDB-lite"/>
    </source>
</evidence>
<accession>A0ABS8RX85</accession>
<feature type="region of interest" description="Disordered" evidence="1">
    <location>
        <begin position="1"/>
        <end position="34"/>
    </location>
</feature>
<feature type="region of interest" description="Disordered" evidence="1">
    <location>
        <begin position="65"/>
        <end position="97"/>
    </location>
</feature>